<dbReference type="Pfam" id="PF13442">
    <property type="entry name" value="Cytochrome_CBB3"/>
    <property type="match status" value="1"/>
</dbReference>
<dbReference type="PANTHER" id="PTHR35008:SF9">
    <property type="entry name" value="CYTOCHROME C DOMAIN-CONTAINING PROTEIN"/>
    <property type="match status" value="1"/>
</dbReference>
<dbReference type="InterPro" id="IPR051459">
    <property type="entry name" value="Cytochrome_c-type_DH"/>
</dbReference>
<evidence type="ECO:0000256" key="5">
    <source>
        <dbReference type="SAM" id="SignalP"/>
    </source>
</evidence>
<dbReference type="PROSITE" id="PS51007">
    <property type="entry name" value="CYTC"/>
    <property type="match status" value="1"/>
</dbReference>
<dbReference type="Proteomes" id="UP000283087">
    <property type="component" value="Unassembled WGS sequence"/>
</dbReference>
<keyword evidence="3 4" id="KW-0408">Iron</keyword>
<name>A0A430KRC5_9GAMM</name>
<feature type="domain" description="Cytochrome c" evidence="6">
    <location>
        <begin position="183"/>
        <end position="268"/>
    </location>
</feature>
<evidence type="ECO:0000256" key="2">
    <source>
        <dbReference type="ARBA" id="ARBA00022723"/>
    </source>
</evidence>
<evidence type="ECO:0000313" key="7">
    <source>
        <dbReference type="EMBL" id="RTE66045.1"/>
    </source>
</evidence>
<protein>
    <submittedName>
        <fullName evidence="7">Cytochrome C</fullName>
    </submittedName>
</protein>
<dbReference type="InterPro" id="IPR009056">
    <property type="entry name" value="Cyt_c-like_dom"/>
</dbReference>
<evidence type="ECO:0000259" key="6">
    <source>
        <dbReference type="PROSITE" id="PS51007"/>
    </source>
</evidence>
<dbReference type="GO" id="GO:0020037">
    <property type="term" value="F:heme binding"/>
    <property type="evidence" value="ECO:0007669"/>
    <property type="project" value="InterPro"/>
</dbReference>
<keyword evidence="8" id="KW-1185">Reference proteome</keyword>
<dbReference type="EMBL" id="RQXW01000007">
    <property type="protein sequence ID" value="RTE66045.1"/>
    <property type="molecule type" value="Genomic_DNA"/>
</dbReference>
<organism evidence="7 8">
    <name type="scientific">Amphritea opalescens</name>
    <dbReference type="NCBI Taxonomy" id="2490544"/>
    <lineage>
        <taxon>Bacteria</taxon>
        <taxon>Pseudomonadati</taxon>
        <taxon>Pseudomonadota</taxon>
        <taxon>Gammaproteobacteria</taxon>
        <taxon>Oceanospirillales</taxon>
        <taxon>Oceanospirillaceae</taxon>
        <taxon>Amphritea</taxon>
    </lineage>
</organism>
<dbReference type="AlphaFoldDB" id="A0A430KRC5"/>
<dbReference type="GO" id="GO:0009055">
    <property type="term" value="F:electron transfer activity"/>
    <property type="evidence" value="ECO:0007669"/>
    <property type="project" value="InterPro"/>
</dbReference>
<dbReference type="PANTHER" id="PTHR35008">
    <property type="entry name" value="BLL4482 PROTEIN-RELATED"/>
    <property type="match status" value="1"/>
</dbReference>
<reference evidence="7 8" key="1">
    <citation type="submission" date="2018-11" db="EMBL/GenBank/DDBJ databases">
        <title>The draft genome sequence of Amphritea opalescens ANRC-JH13T.</title>
        <authorList>
            <person name="Fang Z."/>
            <person name="Zhang Y."/>
            <person name="Han X."/>
        </authorList>
    </citation>
    <scope>NUCLEOTIDE SEQUENCE [LARGE SCALE GENOMIC DNA]</scope>
    <source>
        <strain evidence="7 8">ANRC-JH13</strain>
    </source>
</reference>
<evidence type="ECO:0000256" key="3">
    <source>
        <dbReference type="ARBA" id="ARBA00023004"/>
    </source>
</evidence>
<feature type="signal peptide" evidence="5">
    <location>
        <begin position="1"/>
        <end position="28"/>
    </location>
</feature>
<evidence type="ECO:0000313" key="8">
    <source>
        <dbReference type="Proteomes" id="UP000283087"/>
    </source>
</evidence>
<accession>A0A430KRC5</accession>
<dbReference type="Gene3D" id="1.10.760.10">
    <property type="entry name" value="Cytochrome c-like domain"/>
    <property type="match status" value="2"/>
</dbReference>
<gene>
    <name evidence="7" type="ORF">EH243_09640</name>
</gene>
<feature type="chain" id="PRO_5019387867" evidence="5">
    <location>
        <begin position="29"/>
        <end position="307"/>
    </location>
</feature>
<dbReference type="InterPro" id="IPR036909">
    <property type="entry name" value="Cyt_c-like_dom_sf"/>
</dbReference>
<dbReference type="Pfam" id="PF21342">
    <property type="entry name" value="SoxA-TsdA_cyt-c"/>
    <property type="match status" value="1"/>
</dbReference>
<keyword evidence="5" id="KW-0732">Signal</keyword>
<sequence length="307" mass="33684">MPKLNLRVLRLQLGAVLLSSLTLSQAFAADKDYQVELPAAPEGSVTFTSPNEADIPNNAFGDAVRYGQSLFTNTQQLRGKYVGNELNCSNCHINKGRKANAAPLWGAFPMYPAYRKKNDHVNTIDERIQGCFTYSMNGTPPPFGSKELTALVTYHYWLSTGAPVGQALPGRGYPKLDTPAEAPSVSRGEVVYQDNCAICHGDNGAGTQVDGHYAFPPLWGKDSFNWGAGMHRVNTAAGFIKANMPLGKPNSLTDQQAWDVAAFMNSHERPQDPRYNGNIAQTAETFHKHQCFYNKEVDNELRGQGVK</sequence>
<dbReference type="GO" id="GO:0046872">
    <property type="term" value="F:metal ion binding"/>
    <property type="evidence" value="ECO:0007669"/>
    <property type="project" value="UniProtKB-KW"/>
</dbReference>
<keyword evidence="1 4" id="KW-0349">Heme</keyword>
<dbReference type="OrthoDB" id="9779283at2"/>
<keyword evidence="2 4" id="KW-0479">Metal-binding</keyword>
<proteinExistence type="predicted"/>
<comment type="caution">
    <text evidence="7">The sequence shown here is derived from an EMBL/GenBank/DDBJ whole genome shotgun (WGS) entry which is preliminary data.</text>
</comment>
<evidence type="ECO:0000256" key="4">
    <source>
        <dbReference type="PROSITE-ProRule" id="PRU00433"/>
    </source>
</evidence>
<evidence type="ECO:0000256" key="1">
    <source>
        <dbReference type="ARBA" id="ARBA00022617"/>
    </source>
</evidence>
<dbReference type="SUPFAM" id="SSF46626">
    <property type="entry name" value="Cytochrome c"/>
    <property type="match status" value="2"/>
</dbReference>